<feature type="compositionally biased region" description="Basic and acidic residues" evidence="1">
    <location>
        <begin position="23"/>
        <end position="32"/>
    </location>
</feature>
<keyword evidence="3" id="KW-1185">Reference proteome</keyword>
<dbReference type="RefSeq" id="WP_133289740.1">
    <property type="nucleotide sequence ID" value="NZ_SMSJ01000021.1"/>
</dbReference>
<gene>
    <name evidence="2" type="ORF">E2C06_16625</name>
</gene>
<dbReference type="Proteomes" id="UP000295096">
    <property type="component" value="Unassembled WGS sequence"/>
</dbReference>
<proteinExistence type="predicted"/>
<sequence length="81" mass="8340">MTGSKHPSGPADREAGLGADTPRPPDDLDRDPGIGASKGTQRRGARDPDTIAGDSTSEGDVMNDTTPQGGVEPGKRGRTNR</sequence>
<dbReference type="AlphaFoldDB" id="A0A4R5QEK5"/>
<evidence type="ECO:0000256" key="1">
    <source>
        <dbReference type="SAM" id="MobiDB-lite"/>
    </source>
</evidence>
<feature type="region of interest" description="Disordered" evidence="1">
    <location>
        <begin position="1"/>
        <end position="81"/>
    </location>
</feature>
<dbReference type="OrthoDB" id="7210750at2"/>
<reference evidence="2 3" key="1">
    <citation type="journal article" date="2016" name="J. Microbiol.">
        <title>Dankookia rubra gen. nov., sp. nov., an alphaproteobacterium isolated from sediment of a shallow stream.</title>
        <authorList>
            <person name="Kim W.H."/>
            <person name="Kim D.H."/>
            <person name="Kang K."/>
            <person name="Ahn T.Y."/>
        </authorList>
    </citation>
    <scope>NUCLEOTIDE SEQUENCE [LARGE SCALE GENOMIC DNA]</scope>
    <source>
        <strain evidence="2 3">JCM30602</strain>
    </source>
</reference>
<protein>
    <submittedName>
        <fullName evidence="2">Uncharacterized protein</fullName>
    </submittedName>
</protein>
<evidence type="ECO:0000313" key="3">
    <source>
        <dbReference type="Proteomes" id="UP000295096"/>
    </source>
</evidence>
<comment type="caution">
    <text evidence="2">The sequence shown here is derived from an EMBL/GenBank/DDBJ whole genome shotgun (WGS) entry which is preliminary data.</text>
</comment>
<evidence type="ECO:0000313" key="2">
    <source>
        <dbReference type="EMBL" id="TDH61416.1"/>
    </source>
</evidence>
<dbReference type="EMBL" id="SMSJ01000021">
    <property type="protein sequence ID" value="TDH61416.1"/>
    <property type="molecule type" value="Genomic_DNA"/>
</dbReference>
<feature type="compositionally biased region" description="Polar residues" evidence="1">
    <location>
        <begin position="53"/>
        <end position="68"/>
    </location>
</feature>
<accession>A0A4R5QEK5</accession>
<name>A0A4R5QEK5_9PROT</name>
<organism evidence="2 3">
    <name type="scientific">Dankookia rubra</name>
    <dbReference type="NCBI Taxonomy" id="1442381"/>
    <lineage>
        <taxon>Bacteria</taxon>
        <taxon>Pseudomonadati</taxon>
        <taxon>Pseudomonadota</taxon>
        <taxon>Alphaproteobacteria</taxon>
        <taxon>Acetobacterales</taxon>
        <taxon>Roseomonadaceae</taxon>
        <taxon>Dankookia</taxon>
    </lineage>
</organism>